<gene>
    <name evidence="2" type="ORF">EPUS_00177</name>
</gene>
<evidence type="ECO:0000313" key="2">
    <source>
        <dbReference type="EMBL" id="ERF75384.1"/>
    </source>
</evidence>
<dbReference type="AlphaFoldDB" id="U1I0I5"/>
<dbReference type="EMBL" id="KE720815">
    <property type="protein sequence ID" value="ERF75384.1"/>
    <property type="molecule type" value="Genomic_DNA"/>
</dbReference>
<dbReference type="Proteomes" id="UP000019373">
    <property type="component" value="Unassembled WGS sequence"/>
</dbReference>
<protein>
    <submittedName>
        <fullName evidence="2">Uncharacterized protein</fullName>
    </submittedName>
</protein>
<accession>U1I0I5</accession>
<evidence type="ECO:0000313" key="3">
    <source>
        <dbReference type="Proteomes" id="UP000019373"/>
    </source>
</evidence>
<dbReference type="HOGENOM" id="CLU_1970552_0_0_1"/>
<keyword evidence="3" id="KW-1185">Reference proteome</keyword>
<sequence>MALSTVYKHALLALVVGVVLTCPSVCAEAVTAAAPCTSTIFIEPSIMAGPTSTVYPSTFTVTKSVDCGGCDSLSTIGGHIFIMVTPLTTVFASETATTTKMVCSKAGNGDRGLHCEGGRCIFTGHPG</sequence>
<proteinExistence type="predicted"/>
<organism evidence="2 3">
    <name type="scientific">Endocarpon pusillum (strain Z07020 / HMAS-L-300199)</name>
    <name type="common">Lichen-forming fungus</name>
    <dbReference type="NCBI Taxonomy" id="1263415"/>
    <lineage>
        <taxon>Eukaryota</taxon>
        <taxon>Fungi</taxon>
        <taxon>Dikarya</taxon>
        <taxon>Ascomycota</taxon>
        <taxon>Pezizomycotina</taxon>
        <taxon>Eurotiomycetes</taxon>
        <taxon>Chaetothyriomycetidae</taxon>
        <taxon>Verrucariales</taxon>
        <taxon>Verrucariaceae</taxon>
        <taxon>Endocarpon</taxon>
    </lineage>
</organism>
<keyword evidence="1" id="KW-0732">Signal</keyword>
<name>U1I0I5_ENDPU</name>
<reference evidence="3" key="1">
    <citation type="journal article" date="2014" name="BMC Genomics">
        <title>Genome characteristics reveal the impact of lichenization on lichen-forming fungus Endocarpon pusillum Hedwig (Verrucariales, Ascomycota).</title>
        <authorList>
            <person name="Wang Y.-Y."/>
            <person name="Liu B."/>
            <person name="Zhang X.-Y."/>
            <person name="Zhou Q.-M."/>
            <person name="Zhang T."/>
            <person name="Li H."/>
            <person name="Yu Y.-F."/>
            <person name="Zhang X.-L."/>
            <person name="Hao X.-Y."/>
            <person name="Wang M."/>
            <person name="Wang L."/>
            <person name="Wei J.-C."/>
        </authorList>
    </citation>
    <scope>NUCLEOTIDE SEQUENCE [LARGE SCALE GENOMIC DNA]</scope>
    <source>
        <strain evidence="3">Z07020 / HMAS-L-300199</strain>
    </source>
</reference>
<feature type="signal peptide" evidence="1">
    <location>
        <begin position="1"/>
        <end position="27"/>
    </location>
</feature>
<feature type="chain" id="PRO_5004612552" evidence="1">
    <location>
        <begin position="28"/>
        <end position="127"/>
    </location>
</feature>
<dbReference type="RefSeq" id="XP_007787396.1">
    <property type="nucleotide sequence ID" value="XM_007789206.1"/>
</dbReference>
<dbReference type="GeneID" id="19235241"/>
<evidence type="ECO:0000256" key="1">
    <source>
        <dbReference type="SAM" id="SignalP"/>
    </source>
</evidence>
<dbReference type="OrthoDB" id="5430157at2759"/>